<sequence>MTSKFVHHICIQTSNYEESLKFYKEVLGFELIKESPNFHSRHYNSWLRLGSFYIELQTGKKGEILNSKIPQTQGIVHLCLWVDDLPKEVENIKQLGIDFLLKNEEAIYKVENGSLCKLIAPEGTIIELRDNRGI</sequence>
<dbReference type="PANTHER" id="PTHR21366">
    <property type="entry name" value="GLYOXALASE FAMILY PROTEIN"/>
    <property type="match status" value="1"/>
</dbReference>
<protein>
    <submittedName>
        <fullName evidence="2">VOC family protein</fullName>
    </submittedName>
</protein>
<dbReference type="InterPro" id="IPR037523">
    <property type="entry name" value="VOC_core"/>
</dbReference>
<dbReference type="Proteomes" id="UP001623041">
    <property type="component" value="Unassembled WGS sequence"/>
</dbReference>
<evidence type="ECO:0000259" key="1">
    <source>
        <dbReference type="PROSITE" id="PS51819"/>
    </source>
</evidence>
<reference evidence="2 3" key="1">
    <citation type="submission" date="2024-11" db="EMBL/GenBank/DDBJ databases">
        <authorList>
            <person name="Lucas J.A."/>
        </authorList>
    </citation>
    <scope>NUCLEOTIDE SEQUENCE [LARGE SCALE GENOMIC DNA]</scope>
    <source>
        <strain evidence="2 3">Z 5.4</strain>
    </source>
</reference>
<keyword evidence="3" id="KW-1185">Reference proteome</keyword>
<dbReference type="InterPro" id="IPR050383">
    <property type="entry name" value="GlyoxalaseI/FosfomycinResist"/>
</dbReference>
<dbReference type="InterPro" id="IPR029068">
    <property type="entry name" value="Glyas_Bleomycin-R_OHBP_Dase"/>
</dbReference>
<dbReference type="EMBL" id="JBJHQH010000055">
    <property type="protein sequence ID" value="MFK9095508.1"/>
    <property type="molecule type" value="Genomic_DNA"/>
</dbReference>
<accession>A0ABW8RPQ8</accession>
<dbReference type="PANTHER" id="PTHR21366:SF14">
    <property type="entry name" value="GLYOXALASE DOMAIN-CONTAINING PROTEIN 5"/>
    <property type="match status" value="1"/>
</dbReference>
<feature type="domain" description="VOC" evidence="1">
    <location>
        <begin position="5"/>
        <end position="131"/>
    </location>
</feature>
<dbReference type="SUPFAM" id="SSF54593">
    <property type="entry name" value="Glyoxalase/Bleomycin resistance protein/Dihydroxybiphenyl dioxygenase"/>
    <property type="match status" value="1"/>
</dbReference>
<dbReference type="RefSeq" id="WP_406583887.1">
    <property type="nucleotide sequence ID" value="NZ_JBJHQH010000055.1"/>
</dbReference>
<organism evidence="2 3">
    <name type="scientific">Bacillus salipaludis</name>
    <dbReference type="NCBI Taxonomy" id="2547811"/>
    <lineage>
        <taxon>Bacteria</taxon>
        <taxon>Bacillati</taxon>
        <taxon>Bacillota</taxon>
        <taxon>Bacilli</taxon>
        <taxon>Bacillales</taxon>
        <taxon>Bacillaceae</taxon>
        <taxon>Bacillus</taxon>
    </lineage>
</organism>
<evidence type="ECO:0000313" key="3">
    <source>
        <dbReference type="Proteomes" id="UP001623041"/>
    </source>
</evidence>
<evidence type="ECO:0000313" key="2">
    <source>
        <dbReference type="EMBL" id="MFK9095508.1"/>
    </source>
</evidence>
<dbReference type="Pfam" id="PF13669">
    <property type="entry name" value="Glyoxalase_4"/>
    <property type="match status" value="1"/>
</dbReference>
<dbReference type="Gene3D" id="3.10.180.10">
    <property type="entry name" value="2,3-Dihydroxybiphenyl 1,2-Dioxygenase, domain 1"/>
    <property type="match status" value="1"/>
</dbReference>
<name>A0ABW8RPQ8_9BACI</name>
<gene>
    <name evidence="2" type="ORF">ACJEBI_29205</name>
</gene>
<dbReference type="PROSITE" id="PS51819">
    <property type="entry name" value="VOC"/>
    <property type="match status" value="1"/>
</dbReference>
<proteinExistence type="predicted"/>
<comment type="caution">
    <text evidence="2">The sequence shown here is derived from an EMBL/GenBank/DDBJ whole genome shotgun (WGS) entry which is preliminary data.</text>
</comment>